<dbReference type="HAMAP" id="MF_01369_B">
    <property type="entry name" value="Ribosomal_uL23_B"/>
    <property type="match status" value="1"/>
</dbReference>
<comment type="subunit">
    <text evidence="6">Part of the 50S ribosomal subunit. Contacts protein L29, and trigger factor when it is bound to the ribosome.</text>
</comment>
<accession>A0A1T4Q3V7</accession>
<dbReference type="GO" id="GO:0006412">
    <property type="term" value="P:translation"/>
    <property type="evidence" value="ECO:0007669"/>
    <property type="project" value="UniProtKB-UniRule"/>
</dbReference>
<evidence type="ECO:0000313" key="9">
    <source>
        <dbReference type="Proteomes" id="UP000190625"/>
    </source>
</evidence>
<evidence type="ECO:0000313" key="8">
    <source>
        <dbReference type="EMBL" id="SJZ98450.1"/>
    </source>
</evidence>
<dbReference type="RefSeq" id="WP_078810843.1">
    <property type="nucleotide sequence ID" value="NZ_FUWM01000024.1"/>
</dbReference>
<dbReference type="AlphaFoldDB" id="A0A1T4Q3V7"/>
<dbReference type="Gene3D" id="3.30.70.330">
    <property type="match status" value="1"/>
</dbReference>
<reference evidence="9" key="1">
    <citation type="submission" date="2017-02" db="EMBL/GenBank/DDBJ databases">
        <authorList>
            <person name="Varghese N."/>
            <person name="Submissions S."/>
        </authorList>
    </citation>
    <scope>NUCLEOTIDE SEQUENCE [LARGE SCALE GENOMIC DNA]</scope>
    <source>
        <strain evidence="9">ATCC BAA-73</strain>
    </source>
</reference>
<dbReference type="InterPro" id="IPR013025">
    <property type="entry name" value="Ribosomal_uL23-like"/>
</dbReference>
<feature type="compositionally biased region" description="Basic and acidic residues" evidence="7">
    <location>
        <begin position="68"/>
        <end position="78"/>
    </location>
</feature>
<dbReference type="STRING" id="142842.SAMN02745118_02413"/>
<comment type="function">
    <text evidence="6">One of the early assembly proteins it binds 23S rRNA. One of the proteins that surrounds the polypeptide exit tunnel on the outside of the ribosome. Forms the main docking site for trigger factor binding to the ribosome.</text>
</comment>
<dbReference type="OrthoDB" id="9793353at2"/>
<keyword evidence="2 6" id="KW-0699">rRNA-binding</keyword>
<evidence type="ECO:0000256" key="2">
    <source>
        <dbReference type="ARBA" id="ARBA00022730"/>
    </source>
</evidence>
<gene>
    <name evidence="6" type="primary">rplW</name>
    <name evidence="8" type="ORF">SAMN02745118_02413</name>
</gene>
<dbReference type="GO" id="GO:1990904">
    <property type="term" value="C:ribonucleoprotein complex"/>
    <property type="evidence" value="ECO:0007669"/>
    <property type="project" value="UniProtKB-KW"/>
</dbReference>
<dbReference type="GO" id="GO:0005840">
    <property type="term" value="C:ribosome"/>
    <property type="evidence" value="ECO:0007669"/>
    <property type="project" value="UniProtKB-KW"/>
</dbReference>
<dbReference type="FunFam" id="3.30.70.330:FF:000001">
    <property type="entry name" value="50S ribosomal protein L23"/>
    <property type="match status" value="1"/>
</dbReference>
<dbReference type="GO" id="GO:0019843">
    <property type="term" value="F:rRNA binding"/>
    <property type="evidence" value="ECO:0007669"/>
    <property type="project" value="UniProtKB-UniRule"/>
</dbReference>
<dbReference type="NCBIfam" id="NF004363">
    <property type="entry name" value="PRK05738.2-4"/>
    <property type="match status" value="1"/>
</dbReference>
<keyword evidence="3 6" id="KW-0694">RNA-binding</keyword>
<protein>
    <recommendedName>
        <fullName evidence="6">Large ribosomal subunit protein uL23</fullName>
    </recommendedName>
</protein>
<dbReference type="InterPro" id="IPR012678">
    <property type="entry name" value="Ribosomal_uL23/eL15/eS24_sf"/>
</dbReference>
<evidence type="ECO:0000256" key="4">
    <source>
        <dbReference type="ARBA" id="ARBA00022980"/>
    </source>
</evidence>
<comment type="similarity">
    <text evidence="1 6">Belongs to the universal ribosomal protein uL23 family.</text>
</comment>
<evidence type="ECO:0000256" key="6">
    <source>
        <dbReference type="HAMAP-Rule" id="MF_01369"/>
    </source>
</evidence>
<keyword evidence="4 6" id="KW-0689">Ribosomal protein</keyword>
<keyword evidence="9" id="KW-1185">Reference proteome</keyword>
<evidence type="ECO:0000256" key="7">
    <source>
        <dbReference type="SAM" id="MobiDB-lite"/>
    </source>
</evidence>
<feature type="region of interest" description="Disordered" evidence="7">
    <location>
        <begin position="59"/>
        <end position="78"/>
    </location>
</feature>
<dbReference type="SUPFAM" id="SSF54189">
    <property type="entry name" value="Ribosomal proteins S24e, L23 and L15e"/>
    <property type="match status" value="1"/>
</dbReference>
<evidence type="ECO:0000256" key="3">
    <source>
        <dbReference type="ARBA" id="ARBA00022884"/>
    </source>
</evidence>
<sequence>MREAQDIIIQPHISERAMMDIEENNWYTFKVVLDANKSEIKKAIEEIFDVKVKKVTTNRMPGKKRRMGVHEGKRPDWKKARVKLDQEDRIEIFEGM</sequence>
<proteinExistence type="inferred from homology"/>
<keyword evidence="5 6" id="KW-0687">Ribonucleoprotein</keyword>
<dbReference type="GO" id="GO:0003735">
    <property type="term" value="F:structural constituent of ribosome"/>
    <property type="evidence" value="ECO:0007669"/>
    <property type="project" value="InterPro"/>
</dbReference>
<dbReference type="Proteomes" id="UP000190625">
    <property type="component" value="Unassembled WGS sequence"/>
</dbReference>
<dbReference type="Pfam" id="PF00276">
    <property type="entry name" value="Ribosomal_L23"/>
    <property type="match status" value="1"/>
</dbReference>
<dbReference type="NCBIfam" id="NF004359">
    <property type="entry name" value="PRK05738.1-3"/>
    <property type="match status" value="1"/>
</dbReference>
<evidence type="ECO:0000256" key="1">
    <source>
        <dbReference type="ARBA" id="ARBA00006700"/>
    </source>
</evidence>
<dbReference type="InterPro" id="IPR012677">
    <property type="entry name" value="Nucleotide-bd_a/b_plait_sf"/>
</dbReference>
<dbReference type="PANTHER" id="PTHR11620">
    <property type="entry name" value="60S RIBOSOMAL PROTEIN L23A"/>
    <property type="match status" value="1"/>
</dbReference>
<name>A0A1T4Q3V7_9FIRM</name>
<evidence type="ECO:0000256" key="5">
    <source>
        <dbReference type="ARBA" id="ARBA00023274"/>
    </source>
</evidence>
<organism evidence="8 9">
    <name type="scientific">Selenihalanaerobacter shriftii</name>
    <dbReference type="NCBI Taxonomy" id="142842"/>
    <lineage>
        <taxon>Bacteria</taxon>
        <taxon>Bacillati</taxon>
        <taxon>Bacillota</taxon>
        <taxon>Clostridia</taxon>
        <taxon>Halanaerobiales</taxon>
        <taxon>Halobacteroidaceae</taxon>
        <taxon>Selenihalanaerobacter</taxon>
    </lineage>
</organism>
<dbReference type="EMBL" id="FUWM01000024">
    <property type="protein sequence ID" value="SJZ98450.1"/>
    <property type="molecule type" value="Genomic_DNA"/>
</dbReference>